<reference evidence="3 4" key="1">
    <citation type="submission" date="2020-07" db="EMBL/GenBank/DDBJ databases">
        <title>Thermogemmata thermophila gen. nov., sp. nov., a novel moderate thermophilic planctomycete from a Kamchatka hot spring.</title>
        <authorList>
            <person name="Elcheninov A.G."/>
            <person name="Podosokorskaya O.A."/>
            <person name="Kovaleva O.L."/>
            <person name="Novikov A."/>
            <person name="Bonch-Osmolovskaya E.A."/>
            <person name="Toshchakov S.V."/>
            <person name="Kublanov I.V."/>
        </authorList>
    </citation>
    <scope>NUCLEOTIDE SEQUENCE [LARGE SCALE GENOMIC DNA]</scope>
    <source>
        <strain evidence="3 4">2918</strain>
    </source>
</reference>
<dbReference type="EMBL" id="JACEFB010000001">
    <property type="protein sequence ID" value="MBA2225091.1"/>
    <property type="molecule type" value="Genomic_DNA"/>
</dbReference>
<comment type="caution">
    <text evidence="3">The sequence shown here is derived from an EMBL/GenBank/DDBJ whole genome shotgun (WGS) entry which is preliminary data.</text>
</comment>
<evidence type="ECO:0000256" key="1">
    <source>
        <dbReference type="SAM" id="MobiDB-lite"/>
    </source>
</evidence>
<organism evidence="3 4">
    <name type="scientific">Thermogemmata fonticola</name>
    <dbReference type="NCBI Taxonomy" id="2755323"/>
    <lineage>
        <taxon>Bacteria</taxon>
        <taxon>Pseudomonadati</taxon>
        <taxon>Planctomycetota</taxon>
        <taxon>Planctomycetia</taxon>
        <taxon>Gemmatales</taxon>
        <taxon>Gemmataceae</taxon>
        <taxon>Thermogemmata</taxon>
    </lineage>
</organism>
<keyword evidence="4" id="KW-1185">Reference proteome</keyword>
<accession>A0A7V8VBX6</accession>
<dbReference type="Pfam" id="PF20002">
    <property type="entry name" value="fvmX3-analog"/>
    <property type="match status" value="1"/>
</dbReference>
<dbReference type="AlphaFoldDB" id="A0A7V8VBX6"/>
<dbReference type="RefSeq" id="WP_194536488.1">
    <property type="nucleotide sequence ID" value="NZ_JACEFB010000001.1"/>
</dbReference>
<sequence length="84" mass="9518">MAQLIIQLRRNPQTGKHDILVKLHSDPDALPLEHERLHREQVAKLLGRDPTDLGELIITRESEQVSAPTSVPEPLPRQPIAQKH</sequence>
<evidence type="ECO:0000313" key="3">
    <source>
        <dbReference type="EMBL" id="MBA2225091.1"/>
    </source>
</evidence>
<feature type="domain" description="FtsH ternary system" evidence="2">
    <location>
        <begin position="1"/>
        <end position="69"/>
    </location>
</feature>
<feature type="region of interest" description="Disordered" evidence="1">
    <location>
        <begin position="60"/>
        <end position="84"/>
    </location>
</feature>
<name>A0A7V8VBX6_9BACT</name>
<proteinExistence type="predicted"/>
<dbReference type="InterPro" id="IPR045483">
    <property type="entry name" value="fvmX3-analog"/>
</dbReference>
<evidence type="ECO:0000259" key="2">
    <source>
        <dbReference type="Pfam" id="PF20002"/>
    </source>
</evidence>
<gene>
    <name evidence="3" type="ORF">H0921_02830</name>
</gene>
<dbReference type="Proteomes" id="UP000542342">
    <property type="component" value="Unassembled WGS sequence"/>
</dbReference>
<evidence type="ECO:0000313" key="4">
    <source>
        <dbReference type="Proteomes" id="UP000542342"/>
    </source>
</evidence>
<protein>
    <recommendedName>
        <fullName evidence="2">FtsH ternary system domain-containing protein</fullName>
    </recommendedName>
</protein>